<evidence type="ECO:0000256" key="3">
    <source>
        <dbReference type="ARBA" id="ARBA00022723"/>
    </source>
</evidence>
<evidence type="ECO:0000256" key="1">
    <source>
        <dbReference type="ARBA" id="ARBA00004123"/>
    </source>
</evidence>
<feature type="binding site" evidence="8">
    <location>
        <position position="497"/>
    </location>
    <ligand>
        <name>Zn(2+)</name>
        <dbReference type="ChEBI" id="CHEBI:29105"/>
        <label>1</label>
    </ligand>
</feature>
<sequence>MAGHVDVKRSRLLPTRVSFNNGQRHHFLAWLAEGIGHAQWVLMHTEYTDAMSSTASHRSIEYHVLNFFYDNEDNCALTALINNVRFHVIAETSKVRHGRVGQEYAKLLQAVKEGSLEDDLPSSDSGVDVRDGSEEAEELLAAKGEDAEEALQRWMLSPLQSDIDEYAPTQPESAQISLAEWFDLPTHWYNLETKDKALHAIELEPDEDLHRRIRRLLPEISIPKYIREVDVPFYQPSDLIVSACGNIPPPYRPTRVQLPDTDEILFLKLVDPGQPQCTKREISTLHRIANKGLHDHIRCPRLKGIVTSGDDRTKIMGFLQTDIPNPVPLTTKLDAEVPQKLRDHWASETQRMKDVLHEHSIVWGDAKADNFMVDENDELWIIDFGGSYTEGWVDPKLNESMEGDDMGVDKIVNALHDPVANTWDPDTEKSFGGSPEINAQDKKRKAGREDQEEEEPVVKKQKQSSAEQQKLYCYCDGPSSGRMIACDGAGCVREWFHFDCVGIFEPPSDDQEWLCEECEAAE</sequence>
<name>A0AAN7ZXN4_9PEZI</name>
<dbReference type="InterPro" id="IPR011011">
    <property type="entry name" value="Znf_FYVE_PHD"/>
</dbReference>
<evidence type="ECO:0000313" key="13">
    <source>
        <dbReference type="Proteomes" id="UP001310594"/>
    </source>
</evidence>
<gene>
    <name evidence="12" type="ORF">LTR97_009360</name>
</gene>
<dbReference type="Gene3D" id="1.10.510.10">
    <property type="entry name" value="Transferase(Phosphotransferase) domain 1"/>
    <property type="match status" value="1"/>
</dbReference>
<evidence type="ECO:0000256" key="10">
    <source>
        <dbReference type="SAM" id="MobiDB-lite"/>
    </source>
</evidence>
<evidence type="ECO:0000256" key="9">
    <source>
        <dbReference type="PROSITE-ProRule" id="PRU00146"/>
    </source>
</evidence>
<protein>
    <recommendedName>
        <fullName evidence="11">PHD-type domain-containing protein</fullName>
    </recommendedName>
</protein>
<dbReference type="PANTHER" id="PTHR10333">
    <property type="entry name" value="INHIBITOR OF GROWTH PROTEIN"/>
    <property type="match status" value="1"/>
</dbReference>
<feature type="binding site" evidence="8">
    <location>
        <position position="475"/>
    </location>
    <ligand>
        <name>Zn(2+)</name>
        <dbReference type="ChEBI" id="CHEBI:29105"/>
        <label>1</label>
    </ligand>
</feature>
<keyword evidence="5 8" id="KW-0862">Zinc</keyword>
<feature type="binding site" evidence="8">
    <location>
        <position position="473"/>
    </location>
    <ligand>
        <name>Zn(2+)</name>
        <dbReference type="ChEBI" id="CHEBI:29105"/>
        <label>1</label>
    </ligand>
</feature>
<dbReference type="SUPFAM" id="SSF56112">
    <property type="entry name" value="Protein kinase-like (PK-like)"/>
    <property type="match status" value="1"/>
</dbReference>
<dbReference type="InterPro" id="IPR028651">
    <property type="entry name" value="ING_fam"/>
</dbReference>
<feature type="region of interest" description="Disordered" evidence="10">
    <location>
        <begin position="115"/>
        <end position="135"/>
    </location>
</feature>
<keyword evidence="3 8" id="KW-0479">Metal-binding</keyword>
<dbReference type="InterPro" id="IPR001965">
    <property type="entry name" value="Znf_PHD"/>
</dbReference>
<dbReference type="InterPro" id="IPR011009">
    <property type="entry name" value="Kinase-like_dom_sf"/>
</dbReference>
<evidence type="ECO:0000259" key="11">
    <source>
        <dbReference type="PROSITE" id="PS50016"/>
    </source>
</evidence>
<evidence type="ECO:0000256" key="8">
    <source>
        <dbReference type="PIRSR" id="PIRSR628651-51"/>
    </source>
</evidence>
<feature type="binding site" evidence="8">
    <location>
        <position position="500"/>
    </location>
    <ligand>
        <name>Zn(2+)</name>
        <dbReference type="ChEBI" id="CHEBI:29105"/>
        <label>1</label>
    </ligand>
</feature>
<feature type="binding site" evidence="8">
    <location>
        <position position="486"/>
    </location>
    <ligand>
        <name>Zn(2+)</name>
        <dbReference type="ChEBI" id="CHEBI:29105"/>
        <label>2</label>
    </ligand>
</feature>
<comment type="caution">
    <text evidence="12">The sequence shown here is derived from an EMBL/GenBank/DDBJ whole genome shotgun (WGS) entry which is preliminary data.</text>
</comment>
<dbReference type="InterPro" id="IPR019787">
    <property type="entry name" value="Znf_PHD-finger"/>
</dbReference>
<keyword evidence="4 9" id="KW-0863">Zinc-finger</keyword>
<evidence type="ECO:0000256" key="6">
    <source>
        <dbReference type="ARBA" id="ARBA00023242"/>
    </source>
</evidence>
<dbReference type="InterPro" id="IPR019786">
    <property type="entry name" value="Zinc_finger_PHD-type_CS"/>
</dbReference>
<feature type="domain" description="PHD-type" evidence="11">
    <location>
        <begin position="470"/>
        <end position="521"/>
    </location>
</feature>
<comment type="similarity">
    <text evidence="2">Belongs to the ING family.</text>
</comment>
<proteinExistence type="inferred from homology"/>
<dbReference type="GO" id="GO:0005634">
    <property type="term" value="C:nucleus"/>
    <property type="evidence" value="ECO:0007669"/>
    <property type="project" value="UniProtKB-SubCell"/>
</dbReference>
<dbReference type="AlphaFoldDB" id="A0AAN7ZXN4"/>
<feature type="site" description="Histone H3K4me3 binding" evidence="7">
    <location>
        <position position="487"/>
    </location>
</feature>
<accession>A0AAN7ZXN4</accession>
<organism evidence="12 13">
    <name type="scientific">Elasticomyces elasticus</name>
    <dbReference type="NCBI Taxonomy" id="574655"/>
    <lineage>
        <taxon>Eukaryota</taxon>
        <taxon>Fungi</taxon>
        <taxon>Dikarya</taxon>
        <taxon>Ascomycota</taxon>
        <taxon>Pezizomycotina</taxon>
        <taxon>Dothideomycetes</taxon>
        <taxon>Dothideomycetidae</taxon>
        <taxon>Mycosphaerellales</taxon>
        <taxon>Teratosphaeriaceae</taxon>
        <taxon>Elasticomyces</taxon>
    </lineage>
</organism>
<feature type="binding site" evidence="8">
    <location>
        <position position="515"/>
    </location>
    <ligand>
        <name>Zn(2+)</name>
        <dbReference type="ChEBI" id="CHEBI:29105"/>
        <label>2</label>
    </ligand>
</feature>
<dbReference type="EMBL" id="JAVRQU010000015">
    <property type="protein sequence ID" value="KAK5694770.1"/>
    <property type="molecule type" value="Genomic_DNA"/>
</dbReference>
<reference evidence="12" key="1">
    <citation type="submission" date="2023-08" db="EMBL/GenBank/DDBJ databases">
        <title>Black Yeasts Isolated from many extreme environments.</title>
        <authorList>
            <person name="Coleine C."/>
            <person name="Stajich J.E."/>
            <person name="Selbmann L."/>
        </authorList>
    </citation>
    <scope>NUCLEOTIDE SEQUENCE</scope>
    <source>
        <strain evidence="12">CCFEE 5810</strain>
    </source>
</reference>
<dbReference type="CDD" id="cd15505">
    <property type="entry name" value="PHD_ING"/>
    <property type="match status" value="1"/>
</dbReference>
<feature type="binding site" evidence="8">
    <location>
        <position position="491"/>
    </location>
    <ligand>
        <name>Zn(2+)</name>
        <dbReference type="ChEBI" id="CHEBI:29105"/>
        <label>2</label>
    </ligand>
</feature>
<feature type="site" description="Histone H3K4me3 binding" evidence="7">
    <location>
        <position position="483"/>
    </location>
</feature>
<evidence type="ECO:0000256" key="7">
    <source>
        <dbReference type="PIRSR" id="PIRSR628651-50"/>
    </source>
</evidence>
<dbReference type="PROSITE" id="PS50016">
    <property type="entry name" value="ZF_PHD_2"/>
    <property type="match status" value="1"/>
</dbReference>
<dbReference type="PROSITE" id="PS01359">
    <property type="entry name" value="ZF_PHD_1"/>
    <property type="match status" value="1"/>
</dbReference>
<evidence type="ECO:0000256" key="4">
    <source>
        <dbReference type="ARBA" id="ARBA00022771"/>
    </source>
</evidence>
<dbReference type="SUPFAM" id="SSF57903">
    <property type="entry name" value="FYVE/PHD zinc finger"/>
    <property type="match status" value="1"/>
</dbReference>
<dbReference type="Proteomes" id="UP001310594">
    <property type="component" value="Unassembled WGS sequence"/>
</dbReference>
<dbReference type="Gene3D" id="3.30.40.10">
    <property type="entry name" value="Zinc/RING finger domain, C3HC4 (zinc finger)"/>
    <property type="match status" value="1"/>
</dbReference>
<feature type="region of interest" description="Disordered" evidence="10">
    <location>
        <begin position="419"/>
        <end position="463"/>
    </location>
</feature>
<evidence type="ECO:0000313" key="12">
    <source>
        <dbReference type="EMBL" id="KAK5694770.1"/>
    </source>
</evidence>
<evidence type="ECO:0000256" key="2">
    <source>
        <dbReference type="ARBA" id="ARBA00010210"/>
    </source>
</evidence>
<keyword evidence="6" id="KW-0539">Nucleus</keyword>
<evidence type="ECO:0000256" key="5">
    <source>
        <dbReference type="ARBA" id="ARBA00022833"/>
    </source>
</evidence>
<dbReference type="GO" id="GO:0000785">
    <property type="term" value="C:chromatin"/>
    <property type="evidence" value="ECO:0007669"/>
    <property type="project" value="UniProtKB-ARBA"/>
</dbReference>
<feature type="site" description="Histone H3K4me3 binding" evidence="7">
    <location>
        <position position="495"/>
    </location>
</feature>
<feature type="site" description="Histone H3K4me3 binding" evidence="7">
    <location>
        <position position="472"/>
    </location>
</feature>
<comment type="subcellular location">
    <subcellularLocation>
        <location evidence="1">Nucleus</location>
    </subcellularLocation>
</comment>
<feature type="binding site" evidence="8">
    <location>
        <position position="518"/>
    </location>
    <ligand>
        <name>Zn(2+)</name>
        <dbReference type="ChEBI" id="CHEBI:29105"/>
        <label>2</label>
    </ligand>
</feature>
<dbReference type="GO" id="GO:0008270">
    <property type="term" value="F:zinc ion binding"/>
    <property type="evidence" value="ECO:0007669"/>
    <property type="project" value="UniProtKB-KW"/>
</dbReference>
<dbReference type="SMART" id="SM00249">
    <property type="entry name" value="PHD"/>
    <property type="match status" value="1"/>
</dbReference>
<dbReference type="InterPro" id="IPR013083">
    <property type="entry name" value="Znf_RING/FYVE/PHD"/>
</dbReference>